<evidence type="ECO:0000313" key="4">
    <source>
        <dbReference type="Proteomes" id="UP001626550"/>
    </source>
</evidence>
<comment type="caution">
    <text evidence="3">The sequence shown here is derived from an EMBL/GenBank/DDBJ whole genome shotgun (WGS) entry which is preliminary data.</text>
</comment>
<dbReference type="InterPro" id="IPR036612">
    <property type="entry name" value="KH_dom_type_1_sf"/>
</dbReference>
<dbReference type="PANTHER" id="PTHR12826:SF13">
    <property type="entry name" value="RNA-BINDING PROTEIN PNO1"/>
    <property type="match status" value="1"/>
</dbReference>
<proteinExistence type="predicted"/>
<dbReference type="GO" id="GO:0003723">
    <property type="term" value="F:RNA binding"/>
    <property type="evidence" value="ECO:0007669"/>
    <property type="project" value="UniProtKB-KW"/>
</dbReference>
<dbReference type="PANTHER" id="PTHR12826">
    <property type="entry name" value="RIBONUCLEASE Y"/>
    <property type="match status" value="1"/>
</dbReference>
<accession>A0ABD2PSK6</accession>
<dbReference type="Gene3D" id="3.30.1370.10">
    <property type="entry name" value="K Homology domain, type 1"/>
    <property type="match status" value="1"/>
</dbReference>
<organism evidence="3 4">
    <name type="scientific">Cichlidogyrus casuarinus</name>
    <dbReference type="NCBI Taxonomy" id="1844966"/>
    <lineage>
        <taxon>Eukaryota</taxon>
        <taxon>Metazoa</taxon>
        <taxon>Spiralia</taxon>
        <taxon>Lophotrochozoa</taxon>
        <taxon>Platyhelminthes</taxon>
        <taxon>Monogenea</taxon>
        <taxon>Monopisthocotylea</taxon>
        <taxon>Dactylogyridea</taxon>
        <taxon>Ancyrocephalidae</taxon>
        <taxon>Cichlidogyrus</taxon>
    </lineage>
</organism>
<dbReference type="CDD" id="cd22392">
    <property type="entry name" value="KH-I_PNO1_rpt2"/>
    <property type="match status" value="1"/>
</dbReference>
<dbReference type="Pfam" id="PF22891">
    <property type="entry name" value="KH_PNO1_2nd"/>
    <property type="match status" value="1"/>
</dbReference>
<keyword evidence="4" id="KW-1185">Reference proteome</keyword>
<evidence type="ECO:0000259" key="2">
    <source>
        <dbReference type="Pfam" id="PF22891"/>
    </source>
</evidence>
<dbReference type="EMBL" id="JBJKFK010003293">
    <property type="protein sequence ID" value="KAL3310048.1"/>
    <property type="molecule type" value="Genomic_DNA"/>
</dbReference>
<evidence type="ECO:0000256" key="1">
    <source>
        <dbReference type="ARBA" id="ARBA00022884"/>
    </source>
</evidence>
<reference evidence="3 4" key="1">
    <citation type="submission" date="2024-11" db="EMBL/GenBank/DDBJ databases">
        <title>Adaptive evolution of stress response genes in parasites aligns with host niche diversity.</title>
        <authorList>
            <person name="Hahn C."/>
            <person name="Resl P."/>
        </authorList>
    </citation>
    <scope>NUCLEOTIDE SEQUENCE [LARGE SCALE GENOMIC DNA]</scope>
    <source>
        <strain evidence="3">EGGRZ-B1_66</strain>
        <tissue evidence="3">Body</tissue>
    </source>
</reference>
<dbReference type="SUPFAM" id="SSF54791">
    <property type="entry name" value="Eukaryotic type KH-domain (KH-domain type I)"/>
    <property type="match status" value="1"/>
</dbReference>
<name>A0ABD2PSK6_9PLAT</name>
<dbReference type="InterPro" id="IPR055211">
    <property type="entry name" value="KH_PNO1_2nd"/>
</dbReference>
<feature type="domain" description="PNO1 second type I KH" evidence="2">
    <location>
        <begin position="93"/>
        <end position="176"/>
    </location>
</feature>
<evidence type="ECO:0000313" key="3">
    <source>
        <dbReference type="EMBL" id="KAL3310048.1"/>
    </source>
</evidence>
<keyword evidence="1" id="KW-0694">RNA-binding</keyword>
<sequence length="184" mass="20834">MEEIRTVTVPPNRKAPLKKIWKNIVEILVKQLNLLVCLNTKDKSWKIMLKNSPKSTDPQYLQKGVDFVSAFLAGFKFEDALAVVRIDGIYLETFHVSDVRQTLKGDHMARAVGRICGFHGRIRMSIENATRTRIVVAEETIHILGSSERIRVARRAICDLILGAPPSKIFGKVRQFSSRLDSSF</sequence>
<gene>
    <name evidence="3" type="primary">PNO1</name>
    <name evidence="3" type="ORF">Ciccas_011392</name>
</gene>
<dbReference type="AlphaFoldDB" id="A0ABD2PSK6"/>
<protein>
    <submittedName>
        <fullName evidence="3">Pre-rRNA-processing protein pno1</fullName>
    </submittedName>
</protein>
<dbReference type="Proteomes" id="UP001626550">
    <property type="component" value="Unassembled WGS sequence"/>
</dbReference>